<feature type="transmembrane region" description="Helical" evidence="1">
    <location>
        <begin position="9"/>
        <end position="38"/>
    </location>
</feature>
<gene>
    <name evidence="2" type="ORF">SCD90_07390</name>
</gene>
<dbReference type="Proteomes" id="UP001274321">
    <property type="component" value="Unassembled WGS sequence"/>
</dbReference>
<keyword evidence="1" id="KW-0472">Membrane</keyword>
<evidence type="ECO:0000313" key="3">
    <source>
        <dbReference type="Proteomes" id="UP001274321"/>
    </source>
</evidence>
<feature type="transmembrane region" description="Helical" evidence="1">
    <location>
        <begin position="84"/>
        <end position="110"/>
    </location>
</feature>
<dbReference type="EMBL" id="JAXAFJ010000003">
    <property type="protein sequence ID" value="MDX6805883.1"/>
    <property type="molecule type" value="Genomic_DNA"/>
</dbReference>
<keyword evidence="1" id="KW-0812">Transmembrane</keyword>
<proteinExistence type="predicted"/>
<evidence type="ECO:0000313" key="2">
    <source>
        <dbReference type="EMBL" id="MDX6805883.1"/>
    </source>
</evidence>
<sequence length="115" mass="12127">MRGARATDLLLAISGFVVWSAAFSAVYAVFSLGCWLGWDRVGIGPTSLQKIATAIVWLAFILLGGVVVWLARQRVRQGLEPVKPFLGVLLPAANLAALAATIITGLPILLASSCH</sequence>
<protein>
    <submittedName>
        <fullName evidence="2">Uncharacterized protein</fullName>
    </submittedName>
</protein>
<name>A0ABU4RM34_9HYPH</name>
<dbReference type="PROSITE" id="PS51257">
    <property type="entry name" value="PROKAR_LIPOPROTEIN"/>
    <property type="match status" value="1"/>
</dbReference>
<reference evidence="2 3" key="1">
    <citation type="submission" date="2023-11" db="EMBL/GenBank/DDBJ databases">
        <authorList>
            <person name="Bao R."/>
        </authorList>
    </citation>
    <scope>NUCLEOTIDE SEQUENCE [LARGE SCALE GENOMIC DNA]</scope>
    <source>
        <strain evidence="2 3">PJ23</strain>
    </source>
</reference>
<comment type="caution">
    <text evidence="2">The sequence shown here is derived from an EMBL/GenBank/DDBJ whole genome shotgun (WGS) entry which is preliminary data.</text>
</comment>
<dbReference type="RefSeq" id="WP_319844006.1">
    <property type="nucleotide sequence ID" value="NZ_JAXAFJ010000003.1"/>
</dbReference>
<keyword evidence="1" id="KW-1133">Transmembrane helix</keyword>
<evidence type="ECO:0000256" key="1">
    <source>
        <dbReference type="SAM" id="Phobius"/>
    </source>
</evidence>
<keyword evidence="3" id="KW-1185">Reference proteome</keyword>
<accession>A0ABU4RM34</accession>
<feature type="transmembrane region" description="Helical" evidence="1">
    <location>
        <begin position="50"/>
        <end position="72"/>
    </location>
</feature>
<organism evidence="2 3">
    <name type="scientific">Terrihabitans rhizophilus</name>
    <dbReference type="NCBI Taxonomy" id="3092662"/>
    <lineage>
        <taxon>Bacteria</taxon>
        <taxon>Pseudomonadati</taxon>
        <taxon>Pseudomonadota</taxon>
        <taxon>Alphaproteobacteria</taxon>
        <taxon>Hyphomicrobiales</taxon>
        <taxon>Terrihabitans</taxon>
    </lineage>
</organism>